<evidence type="ECO:0000313" key="1">
    <source>
        <dbReference type="EMBL" id="AIZ02131.1"/>
    </source>
</evidence>
<protein>
    <submittedName>
        <fullName evidence="1">Uncharacterized protein</fullName>
    </submittedName>
</protein>
<reference evidence="1 2" key="1">
    <citation type="submission" date="2014-10" db="EMBL/GenBank/DDBJ databases">
        <title>VR bacteriophages - a small but diverse group of low-temperature viruses.</title>
        <authorList>
            <person name="Kaliniene L."/>
            <person name="Meskys R."/>
            <person name="Simoliunas E."/>
            <person name="Zajanckauskaite A."/>
            <person name="Truncaite L."/>
        </authorList>
    </citation>
    <scope>NUCLEOTIDE SEQUENCE [LARGE SCALE GENOMIC DNA]</scope>
</reference>
<keyword evidence="2" id="KW-1185">Reference proteome</keyword>
<dbReference type="GeneID" id="26633751"/>
<dbReference type="OrthoDB" id="25060at10239"/>
<organism evidence="1 2">
    <name type="scientific">Escherichia phage vB_EcoM_VR20</name>
    <dbReference type="NCBI Taxonomy" id="1567027"/>
    <lineage>
        <taxon>Viruses</taxon>
        <taxon>Duplodnaviria</taxon>
        <taxon>Heunggongvirae</taxon>
        <taxon>Uroviricota</taxon>
        <taxon>Caudoviricetes</taxon>
        <taxon>Pantevenvirales</taxon>
        <taxon>Straboviridae</taxon>
        <taxon>Tevenvirinae</taxon>
        <taxon>Gaprivervirus</taxon>
        <taxon>Gaprivervirus vr20</taxon>
    </lineage>
</organism>
<dbReference type="EMBL" id="KP007360">
    <property type="protein sequence ID" value="AIZ02131.1"/>
    <property type="molecule type" value="Genomic_DNA"/>
</dbReference>
<evidence type="ECO:0000313" key="2">
    <source>
        <dbReference type="Proteomes" id="UP000030716"/>
    </source>
</evidence>
<dbReference type="Proteomes" id="UP000030716">
    <property type="component" value="Segment"/>
</dbReference>
<sequence length="58" mass="6669">MTIQDKEIKVNQYYSINGKAVLVTEISSLDVWYTIIDLNIKMICDRGVFCSIAKEIKL</sequence>
<name>A0A0A7HCU6_9CAUD</name>
<dbReference type="RefSeq" id="YP_009207252.1">
    <property type="nucleotide sequence ID" value="NC_028894.1"/>
</dbReference>
<gene>
    <name evidence="1" type="ORF">VR20_073</name>
</gene>
<accession>A0A0A7HCU6</accession>
<dbReference type="KEGG" id="vg:26633751"/>
<proteinExistence type="predicted"/>